<gene>
    <name evidence="1" type="ORF">C8N45_1241</name>
</gene>
<evidence type="ECO:0000313" key="2">
    <source>
        <dbReference type="Proteomes" id="UP000244523"/>
    </source>
</evidence>
<keyword evidence="2" id="KW-1185">Reference proteome</keyword>
<organism evidence="1 2">
    <name type="scientific">Yoonia sediminilitoris</name>
    <dbReference type="NCBI Taxonomy" id="1286148"/>
    <lineage>
        <taxon>Bacteria</taxon>
        <taxon>Pseudomonadati</taxon>
        <taxon>Pseudomonadota</taxon>
        <taxon>Alphaproteobacteria</taxon>
        <taxon>Rhodobacterales</taxon>
        <taxon>Paracoccaceae</taxon>
        <taxon>Yoonia</taxon>
    </lineage>
</organism>
<reference evidence="1 2" key="1">
    <citation type="submission" date="2018-04" db="EMBL/GenBank/DDBJ databases">
        <title>Genomic Encyclopedia of Archaeal and Bacterial Type Strains, Phase II (KMG-II): from individual species to whole genera.</title>
        <authorList>
            <person name="Goeker M."/>
        </authorList>
    </citation>
    <scope>NUCLEOTIDE SEQUENCE [LARGE SCALE GENOMIC DNA]</scope>
    <source>
        <strain evidence="1 2">DSM 29955</strain>
    </source>
</reference>
<dbReference type="AlphaFoldDB" id="A0A2T6K5G2"/>
<name>A0A2T6K5G2_9RHOB</name>
<evidence type="ECO:0000313" key="1">
    <source>
        <dbReference type="EMBL" id="PUB09868.1"/>
    </source>
</evidence>
<dbReference type="Proteomes" id="UP000244523">
    <property type="component" value="Unassembled WGS sequence"/>
</dbReference>
<comment type="caution">
    <text evidence="1">The sequence shown here is derived from an EMBL/GenBank/DDBJ whole genome shotgun (WGS) entry which is preliminary data.</text>
</comment>
<sequence length="67" mass="7513">MSFQAQLRESTHHNRHATRLVGGWPGLCIASGPIARVNRVPDPEAMQPRTAVYRVRTTPSFGGWRKT</sequence>
<protein>
    <submittedName>
        <fullName evidence="1">Uncharacterized protein</fullName>
    </submittedName>
</protein>
<proteinExistence type="predicted"/>
<dbReference type="EMBL" id="QBUD01000024">
    <property type="protein sequence ID" value="PUB09868.1"/>
    <property type="molecule type" value="Genomic_DNA"/>
</dbReference>
<accession>A0A2T6K5G2</accession>